<evidence type="ECO:0000256" key="8">
    <source>
        <dbReference type="SAM" id="SignalP"/>
    </source>
</evidence>
<dbReference type="GO" id="GO:0007219">
    <property type="term" value="P:Notch signaling pathway"/>
    <property type="evidence" value="ECO:0007669"/>
    <property type="project" value="InterPro"/>
</dbReference>
<dbReference type="InterPro" id="IPR057051">
    <property type="entry name" value="PARP14_RPM_1"/>
</dbReference>
<dbReference type="GO" id="GO:0061630">
    <property type="term" value="F:ubiquitin protein ligase activity"/>
    <property type="evidence" value="ECO:0007669"/>
    <property type="project" value="UniProtKB-EC"/>
</dbReference>
<dbReference type="Pfam" id="PF18102">
    <property type="entry name" value="DTC"/>
    <property type="match status" value="1"/>
</dbReference>
<feature type="compositionally biased region" description="Polar residues" evidence="7">
    <location>
        <begin position="226"/>
        <end position="241"/>
    </location>
</feature>
<evidence type="ECO:0000313" key="11">
    <source>
        <dbReference type="Proteomes" id="UP000824219"/>
    </source>
</evidence>
<feature type="region of interest" description="Disordered" evidence="7">
    <location>
        <begin position="558"/>
        <end position="608"/>
    </location>
</feature>
<feature type="compositionally biased region" description="Basic and acidic residues" evidence="7">
    <location>
        <begin position="1000"/>
        <end position="1010"/>
    </location>
</feature>
<dbReference type="GO" id="GO:0003723">
    <property type="term" value="F:RNA binding"/>
    <property type="evidence" value="ECO:0007669"/>
    <property type="project" value="UniProtKB-UniRule"/>
</dbReference>
<dbReference type="CDD" id="cd16449">
    <property type="entry name" value="RING-HC"/>
    <property type="match status" value="1"/>
</dbReference>
<protein>
    <recommendedName>
        <fullName evidence="3">RING-type E3 ubiquitin transferase</fullName>
        <ecNumber evidence="3">2.3.2.27</ecNumber>
    </recommendedName>
</protein>
<dbReference type="Gene3D" id="3.30.390.130">
    <property type="match status" value="1"/>
</dbReference>
<dbReference type="SUPFAM" id="SSF54928">
    <property type="entry name" value="RNA-binding domain, RBD"/>
    <property type="match status" value="1"/>
</dbReference>
<feature type="compositionally biased region" description="Polar residues" evidence="7">
    <location>
        <begin position="989"/>
        <end position="999"/>
    </location>
</feature>
<feature type="compositionally biased region" description="Basic and acidic residues" evidence="7">
    <location>
        <begin position="626"/>
        <end position="638"/>
    </location>
</feature>
<dbReference type="Pfam" id="PF23222">
    <property type="entry name" value="RRM_PARP14_1"/>
    <property type="match status" value="1"/>
</dbReference>
<dbReference type="InterPro" id="IPR000504">
    <property type="entry name" value="RRM_dom"/>
</dbReference>
<feature type="region of interest" description="Disordered" evidence="7">
    <location>
        <begin position="889"/>
        <end position="1019"/>
    </location>
</feature>
<dbReference type="InterPro" id="IPR012677">
    <property type="entry name" value="Nucleotide-bd_a/b_plait_sf"/>
</dbReference>
<feature type="domain" description="RRM" evidence="9">
    <location>
        <begin position="55"/>
        <end position="139"/>
    </location>
</feature>
<dbReference type="GO" id="GO:0046872">
    <property type="term" value="F:metal ion binding"/>
    <property type="evidence" value="ECO:0007669"/>
    <property type="project" value="UniProtKB-KW"/>
</dbReference>
<evidence type="ECO:0000256" key="2">
    <source>
        <dbReference type="ARBA" id="ARBA00004906"/>
    </source>
</evidence>
<evidence type="ECO:0000256" key="7">
    <source>
        <dbReference type="SAM" id="MobiDB-lite"/>
    </source>
</evidence>
<keyword evidence="4" id="KW-0808">Transferase</keyword>
<dbReference type="OrthoDB" id="527344at2759"/>
<dbReference type="GO" id="GO:0016567">
    <property type="term" value="P:protein ubiquitination"/>
    <property type="evidence" value="ECO:0007669"/>
    <property type="project" value="InterPro"/>
</dbReference>
<keyword evidence="8" id="KW-0732">Signal</keyword>
<feature type="region of interest" description="Disordered" evidence="7">
    <location>
        <begin position="626"/>
        <end position="687"/>
    </location>
</feature>
<keyword evidence="5" id="KW-0479">Metal-binding</keyword>
<feature type="region of interest" description="Disordered" evidence="7">
    <location>
        <begin position="209"/>
        <end position="253"/>
    </location>
</feature>
<evidence type="ECO:0000259" key="9">
    <source>
        <dbReference type="PROSITE" id="PS50102"/>
    </source>
</evidence>
<dbReference type="InterPro" id="IPR039396">
    <property type="entry name" value="Deltex_C"/>
</dbReference>
<dbReference type="AlphaFoldDB" id="A0A9D3NN94"/>
<evidence type="ECO:0000256" key="4">
    <source>
        <dbReference type="ARBA" id="ARBA00022679"/>
    </source>
</evidence>
<dbReference type="InterPro" id="IPR039399">
    <property type="entry name" value="Deltex_C_sf"/>
</dbReference>
<dbReference type="InterPro" id="IPR039398">
    <property type="entry name" value="Deltex_fam"/>
</dbReference>
<feature type="signal peptide" evidence="8">
    <location>
        <begin position="1"/>
        <end position="23"/>
    </location>
</feature>
<dbReference type="PANTHER" id="PTHR12622">
    <property type="entry name" value="DELTEX-RELATED"/>
    <property type="match status" value="1"/>
</dbReference>
<dbReference type="Gene3D" id="3.30.70.330">
    <property type="match status" value="1"/>
</dbReference>
<reference evidence="10 11" key="1">
    <citation type="submission" date="2021-06" db="EMBL/GenBank/DDBJ databases">
        <title>Chromosome-level genome assembly of the red-tail catfish (Hemibagrus wyckioides).</title>
        <authorList>
            <person name="Shao F."/>
        </authorList>
    </citation>
    <scope>NUCLEOTIDE SEQUENCE [LARGE SCALE GENOMIC DNA]</scope>
    <source>
        <strain evidence="10">EC202008001</strain>
        <tissue evidence="10">Blood</tissue>
    </source>
</reference>
<feature type="compositionally biased region" description="Polar residues" evidence="7">
    <location>
        <begin position="917"/>
        <end position="930"/>
    </location>
</feature>
<feature type="compositionally biased region" description="Basic and acidic residues" evidence="7">
    <location>
        <begin position="242"/>
        <end position="253"/>
    </location>
</feature>
<organism evidence="10 11">
    <name type="scientific">Hemibagrus wyckioides</name>
    <dbReference type="NCBI Taxonomy" id="337641"/>
    <lineage>
        <taxon>Eukaryota</taxon>
        <taxon>Metazoa</taxon>
        <taxon>Chordata</taxon>
        <taxon>Craniata</taxon>
        <taxon>Vertebrata</taxon>
        <taxon>Euteleostomi</taxon>
        <taxon>Actinopterygii</taxon>
        <taxon>Neopterygii</taxon>
        <taxon>Teleostei</taxon>
        <taxon>Ostariophysi</taxon>
        <taxon>Siluriformes</taxon>
        <taxon>Bagridae</taxon>
        <taxon>Hemibagrus</taxon>
    </lineage>
</organism>
<feature type="compositionally biased region" description="Basic and acidic residues" evidence="7">
    <location>
        <begin position="590"/>
        <end position="600"/>
    </location>
</feature>
<evidence type="ECO:0000256" key="5">
    <source>
        <dbReference type="ARBA" id="ARBA00022723"/>
    </source>
</evidence>
<name>A0A9D3NN94_9TELE</name>
<comment type="pathway">
    <text evidence="2">Protein modification; protein ubiquitination.</text>
</comment>
<dbReference type="PROSITE" id="PS50102">
    <property type="entry name" value="RRM"/>
    <property type="match status" value="1"/>
</dbReference>
<feature type="chain" id="PRO_5039359789" description="RING-type E3 ubiquitin transferase" evidence="8">
    <location>
        <begin position="24"/>
        <end position="1237"/>
    </location>
</feature>
<comment type="caution">
    <text evidence="10">The sequence shown here is derived from an EMBL/GenBank/DDBJ whole genome shotgun (WGS) entry which is preliminary data.</text>
</comment>
<keyword evidence="11" id="KW-1185">Reference proteome</keyword>
<dbReference type="EMBL" id="JAHKSW010000013">
    <property type="protein sequence ID" value="KAG7325332.1"/>
    <property type="molecule type" value="Genomic_DNA"/>
</dbReference>
<proteinExistence type="predicted"/>
<evidence type="ECO:0000313" key="10">
    <source>
        <dbReference type="EMBL" id="KAG7325332.1"/>
    </source>
</evidence>
<evidence type="ECO:0000256" key="3">
    <source>
        <dbReference type="ARBA" id="ARBA00012483"/>
    </source>
</evidence>
<evidence type="ECO:0000256" key="6">
    <source>
        <dbReference type="PROSITE-ProRule" id="PRU00176"/>
    </source>
</evidence>
<dbReference type="EC" id="2.3.2.27" evidence="3"/>
<gene>
    <name evidence="10" type="ORF">KOW79_011648</name>
</gene>
<feature type="compositionally biased region" description="Basic and acidic residues" evidence="7">
    <location>
        <begin position="958"/>
        <end position="979"/>
    </location>
</feature>
<feature type="compositionally biased region" description="Polar residues" evidence="7">
    <location>
        <begin position="576"/>
        <end position="586"/>
    </location>
</feature>
<keyword evidence="6" id="KW-0694">RNA-binding</keyword>
<feature type="compositionally biased region" description="Polar residues" evidence="7">
    <location>
        <begin position="651"/>
        <end position="676"/>
    </location>
</feature>
<dbReference type="Proteomes" id="UP000824219">
    <property type="component" value="Linkage Group LG13"/>
</dbReference>
<sequence length="1237" mass="138542">MPTSYPVLARRFHFLFLAKQTLLLKIATSTKGKKKRQKKKELASLFTIKMAGEVRTIQVSGLPMDVSENRLIDKLQIHFLRKKNGGGDVSKVTVSKTMPGTAFITFEESEVASRLAQTRKHVLKVNDKSYDITVSLQSEEVDVDKVLLFMSVLVDPRQIPGGKNTLFSLHKRFPGVQFTYDFDKHLYTLQGRYSEVQGLSSLVLESLQKQDQSSDDKAQPKRASKKTYNSPLMESASSQVDANKDTEEVKHSEGLGLDLESKSWKTDLPLASASSNQKSHTASTENKWDSDIGALYEDFSLIVDSDIFRYLHQYSTEYQSILKQHRIEVLDVNCDDITTLYLKPKSALSPNDISSVIKAHEDLAHLYQQKESQLRKEHVYKREIPEKELTHALESLRERLPMLMIHEDDRNVYMVGSKSDVSEAKQFIVGMRGFGMKKEIHSEHLFVPSDSKCTFSKQGGAASHDLFTAKKDLQDTNQRWTARKNSSKKGHDSVESLKKIDEQIEKSTEDIFSFRRTEVSQEKHVASNPEWMESGSWLDKNKYTDSLFVFSKPSAPHSVLDRDENTFSKSEEMGTDSETQIKSNKGNKTKQTETGKERKMAANFSREMNSGIKDLTSYRLEIPKNDEGVSVKERKRIDSGQPQSLPIIKPSLNSNLDPNTLHGSATAQTSTSTMESQELKGDKMSKSKLTVTPACLSGDQEAKNFPAMPSESTLKRSNSFSGEMKKDEAMQMAVDLSAGQKGISQNSEKREIIAMDIVLSFRLWLYLTSVYNTEIENLTSDLQIKEKLDKEDITLCLRGVDSEKVGECHRGLKSLIATAKMDFEARTLPLSKFGLSNSKDKLLIELCTLLKQRYKMVKVLVMSTDIIILGPKPLCDEVEDTMAKVFHERGNTLENKLPPKPVSLHSSKGPEKLHGHQPTSSAISEQNVARSSKKVPQVLSNQTKGTREQDNQSQNQNKMKEEKLEQLDKKDPTLMEHDGGTMNIENRDTSSGNIITSATRQDKADGETNRDQTSTTAQSTETFIKQINPAISVDQIRHSQGSPGVSDTKNNIMPPHASGNQSLLSCHVCKKEHSTVKQTACGFNCCSECEEVHNSCRICRTSGIKGTMTIQESTITIPGFNRDTTLRIIYDIPDGIQGEDHPCPGEPFKGNRFEAFLPHNKSSTKLLPLLEKAFHKGLTFTVKVGSADDDGNREGRVVWGNIPHKTNTEGGASKNGYPDFNYIRRLEEALKAAGFGE</sequence>
<accession>A0A9D3NN94</accession>
<evidence type="ECO:0000256" key="1">
    <source>
        <dbReference type="ARBA" id="ARBA00000900"/>
    </source>
</evidence>
<feature type="compositionally biased region" description="Basic and acidic residues" evidence="7">
    <location>
        <begin position="559"/>
        <end position="572"/>
    </location>
</feature>
<dbReference type="InterPro" id="IPR035979">
    <property type="entry name" value="RBD_domain_sf"/>
</dbReference>
<comment type="catalytic activity">
    <reaction evidence="1">
        <text>S-ubiquitinyl-[E2 ubiquitin-conjugating enzyme]-L-cysteine + [acceptor protein]-L-lysine = [E2 ubiquitin-conjugating enzyme]-L-cysteine + N(6)-ubiquitinyl-[acceptor protein]-L-lysine.</text>
        <dbReference type="EC" id="2.3.2.27"/>
    </reaction>
</comment>